<dbReference type="InterPro" id="IPR017938">
    <property type="entry name" value="Riboflavin_synthase-like_b-brl"/>
</dbReference>
<dbReference type="InterPro" id="IPR013112">
    <property type="entry name" value="FAD-bd_8"/>
</dbReference>
<keyword evidence="6 13" id="KW-0812">Transmembrane</keyword>
<accession>M7SS39</accession>
<evidence type="ECO:0000256" key="11">
    <source>
        <dbReference type="ARBA" id="ARBA00023136"/>
    </source>
</evidence>
<dbReference type="InterPro" id="IPR017927">
    <property type="entry name" value="FAD-bd_FR_type"/>
</dbReference>
<keyword evidence="7" id="KW-0249">Electron transport</keyword>
<dbReference type="Proteomes" id="UP000012174">
    <property type="component" value="Unassembled WGS sequence"/>
</dbReference>
<dbReference type="STRING" id="1287681.M7SS39"/>
<sequence>MSFAQHPYYRGKRAYGSPPLGVRTGLMAFALIPLVIALGGKVNIVTALTGLGHEKLNVFHRYVGWMCLLLSVIHTIPFIIQPLRAGGPAALAAQYYKPGGLEYTGTPALGMVVGLSVLSVPPIRRAAYQLFIHTHILLAIVFLGLCFWHASDLGDSWAYLWATMVIWASSLVVRVLAKTSMFSTRSRHWLSQCEVSSAPLTDGMVRLDVVAPGRWSWEAGQHFFLRFGAVRPLDNHPFTVADVPRYTASNDTEMVFYIRPQGGLTARIGKIVDAKRMGDLRVTLDGPYGTVIRPKIAMRYESVILVAGGGGISAILPWLQELVHDKTETTVLQTIKVIWVIRRANAISWVASELQRLLENAAPRSLEYDIWVTNDSAGEAAETPLQSQDEKKTIGQVLSSAQSTGSGGPSIQPAHVGSRPRMQTLIPALVSADRTLVIGCGPESLKVDLSNAVAVAQSRVSAGRAREIRLHTETFGW</sequence>
<evidence type="ECO:0000313" key="16">
    <source>
        <dbReference type="Proteomes" id="UP000012174"/>
    </source>
</evidence>
<dbReference type="SUPFAM" id="SSF52343">
    <property type="entry name" value="Ferredoxin reductase-like, C-terminal NADP-linked domain"/>
    <property type="match status" value="1"/>
</dbReference>
<evidence type="ECO:0000256" key="10">
    <source>
        <dbReference type="ARBA" id="ARBA00023065"/>
    </source>
</evidence>
<dbReference type="EMBL" id="KB706462">
    <property type="protein sequence ID" value="EMR67318.1"/>
    <property type="molecule type" value="Genomic_DNA"/>
</dbReference>
<dbReference type="GO" id="GO:0006879">
    <property type="term" value="P:intracellular iron ion homeostasis"/>
    <property type="evidence" value="ECO:0007669"/>
    <property type="project" value="TreeGrafter"/>
</dbReference>
<feature type="transmembrane region" description="Helical" evidence="13">
    <location>
        <begin position="62"/>
        <end position="80"/>
    </location>
</feature>
<dbReference type="Pfam" id="PF08022">
    <property type="entry name" value="FAD_binding_8"/>
    <property type="match status" value="1"/>
</dbReference>
<feature type="transmembrane region" description="Helical" evidence="13">
    <location>
        <begin position="130"/>
        <end position="150"/>
    </location>
</feature>
<dbReference type="InterPro" id="IPR013130">
    <property type="entry name" value="Fe3_Rdtase_TM_dom"/>
</dbReference>
<keyword evidence="5" id="KW-1003">Cell membrane</keyword>
<evidence type="ECO:0000256" key="13">
    <source>
        <dbReference type="SAM" id="Phobius"/>
    </source>
</evidence>
<dbReference type="eggNOG" id="KOG0039">
    <property type="taxonomic scope" value="Eukaryota"/>
</dbReference>
<evidence type="ECO:0000256" key="3">
    <source>
        <dbReference type="ARBA" id="ARBA00012668"/>
    </source>
</evidence>
<dbReference type="OrthoDB" id="17725at2759"/>
<feature type="transmembrane region" description="Helical" evidence="13">
    <location>
        <begin position="100"/>
        <end position="118"/>
    </location>
</feature>
<proteinExistence type="inferred from homology"/>
<dbReference type="AlphaFoldDB" id="M7SS39"/>
<dbReference type="KEGG" id="ela:UCREL1_5686"/>
<evidence type="ECO:0000256" key="5">
    <source>
        <dbReference type="ARBA" id="ARBA00022475"/>
    </source>
</evidence>
<dbReference type="Pfam" id="PF08030">
    <property type="entry name" value="NAD_binding_6"/>
    <property type="match status" value="1"/>
</dbReference>
<dbReference type="GO" id="GO:0005886">
    <property type="term" value="C:plasma membrane"/>
    <property type="evidence" value="ECO:0007669"/>
    <property type="project" value="UniProtKB-SubCell"/>
</dbReference>
<feature type="transmembrane region" description="Helical" evidence="13">
    <location>
        <begin position="156"/>
        <end position="177"/>
    </location>
</feature>
<evidence type="ECO:0000259" key="14">
    <source>
        <dbReference type="PROSITE" id="PS51384"/>
    </source>
</evidence>
<feature type="transmembrane region" description="Helical" evidence="13">
    <location>
        <begin position="302"/>
        <end position="319"/>
    </location>
</feature>
<reference evidence="16" key="1">
    <citation type="journal article" date="2013" name="Genome Announc.">
        <title>Draft genome sequence of the grapevine dieback fungus Eutypa lata UCR-EL1.</title>
        <authorList>
            <person name="Blanco-Ulate B."/>
            <person name="Rolshausen P.E."/>
            <person name="Cantu D."/>
        </authorList>
    </citation>
    <scope>NUCLEOTIDE SEQUENCE [LARGE SCALE GENOMIC DNA]</scope>
    <source>
        <strain evidence="16">UCR-EL1</strain>
    </source>
</reference>
<dbReference type="PANTHER" id="PTHR32361">
    <property type="entry name" value="FERRIC/CUPRIC REDUCTASE TRANSMEMBRANE COMPONENT"/>
    <property type="match status" value="1"/>
</dbReference>
<dbReference type="GO" id="GO:0052851">
    <property type="term" value="F:ferric-chelate reductase (NADPH) activity"/>
    <property type="evidence" value="ECO:0007669"/>
    <property type="project" value="UniProtKB-EC"/>
</dbReference>
<evidence type="ECO:0000256" key="4">
    <source>
        <dbReference type="ARBA" id="ARBA00022448"/>
    </source>
</evidence>
<evidence type="ECO:0000256" key="6">
    <source>
        <dbReference type="ARBA" id="ARBA00022692"/>
    </source>
</evidence>
<dbReference type="Gene3D" id="3.40.50.80">
    <property type="entry name" value="Nucleotide-binding domain of ferredoxin-NADP reductase (FNR) module"/>
    <property type="match status" value="1"/>
</dbReference>
<name>M7SS39_EUTLA</name>
<comment type="similarity">
    <text evidence="2">Belongs to the ferric reductase (FRE) family.</text>
</comment>
<dbReference type="OMA" id="WMMGIAY"/>
<dbReference type="CDD" id="cd06186">
    <property type="entry name" value="NOX_Duox_like_FAD_NADP"/>
    <property type="match status" value="1"/>
</dbReference>
<evidence type="ECO:0000256" key="8">
    <source>
        <dbReference type="ARBA" id="ARBA00022989"/>
    </source>
</evidence>
<dbReference type="PANTHER" id="PTHR32361:SF23">
    <property type="entry name" value="FERRIC-CHELATE REDUCTASE"/>
    <property type="match status" value="1"/>
</dbReference>
<keyword evidence="10" id="KW-0406">Ion transport</keyword>
<dbReference type="SUPFAM" id="SSF63380">
    <property type="entry name" value="Riboflavin synthase domain-like"/>
    <property type="match status" value="1"/>
</dbReference>
<evidence type="ECO:0000313" key="15">
    <source>
        <dbReference type="EMBL" id="EMR67318.1"/>
    </source>
</evidence>
<organism evidence="15 16">
    <name type="scientific">Eutypa lata (strain UCR-EL1)</name>
    <name type="common">Grapevine dieback disease fungus</name>
    <name type="synonym">Eutypa armeniacae</name>
    <dbReference type="NCBI Taxonomy" id="1287681"/>
    <lineage>
        <taxon>Eukaryota</taxon>
        <taxon>Fungi</taxon>
        <taxon>Dikarya</taxon>
        <taxon>Ascomycota</taxon>
        <taxon>Pezizomycotina</taxon>
        <taxon>Sordariomycetes</taxon>
        <taxon>Xylariomycetidae</taxon>
        <taxon>Xylariales</taxon>
        <taxon>Diatrypaceae</taxon>
        <taxon>Eutypa</taxon>
    </lineage>
</organism>
<keyword evidence="16" id="KW-1185">Reference proteome</keyword>
<dbReference type="SFLD" id="SFLDS00052">
    <property type="entry name" value="Ferric_Reductase_Domain"/>
    <property type="match status" value="1"/>
</dbReference>
<dbReference type="PROSITE" id="PS51384">
    <property type="entry name" value="FAD_FR"/>
    <property type="match status" value="1"/>
</dbReference>
<keyword evidence="11 13" id="KW-0472">Membrane</keyword>
<feature type="domain" description="FAD-binding FR-type" evidence="14">
    <location>
        <begin position="187"/>
        <end position="294"/>
    </location>
</feature>
<dbReference type="GO" id="GO:0015677">
    <property type="term" value="P:copper ion import"/>
    <property type="evidence" value="ECO:0007669"/>
    <property type="project" value="TreeGrafter"/>
</dbReference>
<dbReference type="EC" id="1.16.1.9" evidence="3"/>
<dbReference type="InterPro" id="IPR039261">
    <property type="entry name" value="FNR_nucleotide-bd"/>
</dbReference>
<evidence type="ECO:0000256" key="7">
    <source>
        <dbReference type="ARBA" id="ARBA00022982"/>
    </source>
</evidence>
<comment type="subcellular location">
    <subcellularLocation>
        <location evidence="1">Cell membrane</location>
        <topology evidence="1">Multi-pass membrane protein</topology>
    </subcellularLocation>
</comment>
<evidence type="ECO:0000256" key="9">
    <source>
        <dbReference type="ARBA" id="ARBA00023002"/>
    </source>
</evidence>
<dbReference type="SFLD" id="SFLDG01168">
    <property type="entry name" value="Ferric_reductase_subgroup_(FRE"/>
    <property type="match status" value="1"/>
</dbReference>
<evidence type="ECO:0000256" key="2">
    <source>
        <dbReference type="ARBA" id="ARBA00006278"/>
    </source>
</evidence>
<keyword evidence="9" id="KW-0560">Oxidoreductase</keyword>
<dbReference type="GO" id="GO:0006826">
    <property type="term" value="P:iron ion transport"/>
    <property type="evidence" value="ECO:0007669"/>
    <property type="project" value="UniProtKB-ARBA"/>
</dbReference>
<dbReference type="Pfam" id="PF01794">
    <property type="entry name" value="Ferric_reduct"/>
    <property type="match status" value="1"/>
</dbReference>
<feature type="transmembrane region" description="Helical" evidence="13">
    <location>
        <begin position="26"/>
        <end position="50"/>
    </location>
</feature>
<keyword evidence="8 13" id="KW-1133">Transmembrane helix</keyword>
<dbReference type="HOGENOM" id="CLU_010365_7_2_1"/>
<dbReference type="InterPro" id="IPR013121">
    <property type="entry name" value="Fe_red_NAD-bd_6"/>
</dbReference>
<evidence type="ECO:0000256" key="1">
    <source>
        <dbReference type="ARBA" id="ARBA00004651"/>
    </source>
</evidence>
<dbReference type="InterPro" id="IPR051410">
    <property type="entry name" value="Ferric/Cupric_Reductase"/>
</dbReference>
<evidence type="ECO:0000256" key="12">
    <source>
        <dbReference type="ARBA" id="ARBA00048483"/>
    </source>
</evidence>
<keyword evidence="4" id="KW-0813">Transport</keyword>
<protein>
    <recommendedName>
        <fullName evidence="3">ferric-chelate reductase (NADPH)</fullName>
        <ecNumber evidence="3">1.16.1.9</ecNumber>
    </recommendedName>
</protein>
<gene>
    <name evidence="15" type="ORF">UCREL1_5686</name>
</gene>
<comment type="catalytic activity">
    <reaction evidence="12">
        <text>2 a Fe(II)-siderophore + NADP(+) + H(+) = 2 a Fe(III)-siderophore + NADPH</text>
        <dbReference type="Rhea" id="RHEA:28795"/>
        <dbReference type="Rhea" id="RHEA-COMP:11342"/>
        <dbReference type="Rhea" id="RHEA-COMP:11344"/>
        <dbReference type="ChEBI" id="CHEBI:15378"/>
        <dbReference type="ChEBI" id="CHEBI:29033"/>
        <dbReference type="ChEBI" id="CHEBI:29034"/>
        <dbReference type="ChEBI" id="CHEBI:57783"/>
        <dbReference type="ChEBI" id="CHEBI:58349"/>
        <dbReference type="EC" id="1.16.1.9"/>
    </reaction>
</comment>